<protein>
    <submittedName>
        <fullName evidence="15">Uncharacterized protein LOC113115225</fullName>
    </submittedName>
</protein>
<dbReference type="SUPFAM" id="SSF48726">
    <property type="entry name" value="Immunoglobulin"/>
    <property type="match status" value="6"/>
</dbReference>
<comment type="subcellular location">
    <subcellularLocation>
        <location evidence="1">Membrane</location>
    </subcellularLocation>
</comment>
<dbReference type="InterPro" id="IPR013106">
    <property type="entry name" value="Ig_V-set"/>
</dbReference>
<dbReference type="GO" id="GO:0043296">
    <property type="term" value="C:apical junction complex"/>
    <property type="evidence" value="ECO:0007669"/>
    <property type="project" value="TreeGrafter"/>
</dbReference>
<organism evidence="14 15">
    <name type="scientific">Carassius auratus</name>
    <name type="common">Goldfish</name>
    <dbReference type="NCBI Taxonomy" id="7957"/>
    <lineage>
        <taxon>Eukaryota</taxon>
        <taxon>Metazoa</taxon>
        <taxon>Chordata</taxon>
        <taxon>Craniata</taxon>
        <taxon>Vertebrata</taxon>
        <taxon>Euteleostomi</taxon>
        <taxon>Actinopterygii</taxon>
        <taxon>Neopterygii</taxon>
        <taxon>Teleostei</taxon>
        <taxon>Ostariophysi</taxon>
        <taxon>Cypriniformes</taxon>
        <taxon>Cyprinidae</taxon>
        <taxon>Cyprininae</taxon>
        <taxon>Carassius</taxon>
    </lineage>
</organism>
<feature type="signal peptide" evidence="12">
    <location>
        <begin position="1"/>
        <end position="18"/>
    </location>
</feature>
<dbReference type="Gene3D" id="2.60.40.10">
    <property type="entry name" value="Immunoglobulins"/>
    <property type="match status" value="6"/>
</dbReference>
<dbReference type="GO" id="GO:0007156">
    <property type="term" value="P:homophilic cell adhesion via plasma membrane adhesion molecules"/>
    <property type="evidence" value="ECO:0007669"/>
    <property type="project" value="TreeGrafter"/>
</dbReference>
<dbReference type="RefSeq" id="XP_026138439.1">
    <property type="nucleotide sequence ID" value="XM_026282654.1"/>
</dbReference>
<evidence type="ECO:0000256" key="10">
    <source>
        <dbReference type="ARBA" id="ARBA00023180"/>
    </source>
</evidence>
<keyword evidence="9" id="KW-1015">Disulfide bond</keyword>
<feature type="domain" description="Ig-like" evidence="13">
    <location>
        <begin position="134"/>
        <end position="230"/>
    </location>
</feature>
<evidence type="ECO:0000256" key="8">
    <source>
        <dbReference type="ARBA" id="ARBA00023136"/>
    </source>
</evidence>
<keyword evidence="7 11" id="KW-1133">Transmembrane helix</keyword>
<dbReference type="GO" id="GO:0016020">
    <property type="term" value="C:membrane"/>
    <property type="evidence" value="ECO:0007669"/>
    <property type="project" value="UniProtKB-SubCell"/>
</dbReference>
<gene>
    <name evidence="15" type="primary">LOC113115225</name>
</gene>
<dbReference type="Proteomes" id="UP000515129">
    <property type="component" value="Chromosome 15"/>
</dbReference>
<sequence>MGMPIFFILAMVLNFAHSRDMQDPETKDLVLNQKVTGILGEEVYLRCLYTGQSSILFSSWNRIDSSKRAKKMAGYLSSDKSFKRENFDIPASITNLTVKVNVTSFDQEGEYTCVFDSEEDETKETMVLSVIARPDVDITVEKEVVNGTLYHAVTCSASGAKPEAVIRWEISGALPRGDIFSVNTINPVHTNGTSSSVSVLRFPLIMNNESNVTCVVEHPAFTEPKRASIEVDTFVSPVISMKTVLVQEGEEDFQEVICTATGGRPHPNITWMLPEFKNTPPLQRNVSKPDSVISSYQFPSDPYEGENISCVFSYAFLPFINTRTITLPIYYLSSLQLKNLDYVINSENQTSLALVEGDTDITIMMDVLGNVPSSKVKCSREGQPLPEDVDVVGNDLFVRGPVELHLAGQYLCQASYRRHQVSLQFTIEVNPKILLLVTFPPNISVNLEEDSDYIRIECSASNAVPAANVSWVHSKNIYSTVESEDLHYNGSYSVRSVLTVPSCMAHKYVIECIVDHPDFTEEERRQITLPVCAPPNITLQSSVEWDSGIAYASLVCSVQSQTTAAAITWPVECHGINNSSRELAMTQHELRQSHMVVVQSVARIPIHSHAGCTVTCVVKHRGLEKPENKSIVLPSLGPSVSRAFLGEESYTLMWQAVCEYTGDGVKPNISWVFPDEDTVMLATNESRYDGIKVEVNLTHEFQLGQYEGKDLICLIQNKLGRDERRTLHVPKYSISSIEVLNKTTLERRSHGQNEHRLALQENFSNQKILLRAHGNVPSYKTTCYREDGSAADTEGMALVFTEPVSELDAGLYICHVSYHHHTANVCIRVDVTSDETQDMIFIIICFSSAAAITLIMIIILVVLCKSGRSNTTQKGQKKNRTERESLAALMQDPRCPEKTVIPSTTEPNYAEIMHYSIVFDAKSTV</sequence>
<evidence type="ECO:0000256" key="5">
    <source>
        <dbReference type="ARBA" id="ARBA00022737"/>
    </source>
</evidence>
<dbReference type="InterPro" id="IPR013783">
    <property type="entry name" value="Ig-like_fold"/>
</dbReference>
<evidence type="ECO:0000256" key="1">
    <source>
        <dbReference type="ARBA" id="ARBA00004370"/>
    </source>
</evidence>
<dbReference type="InterPro" id="IPR013162">
    <property type="entry name" value="CD80_C2-set"/>
</dbReference>
<feature type="domain" description="Ig-like" evidence="13">
    <location>
        <begin position="431"/>
        <end position="528"/>
    </location>
</feature>
<dbReference type="AlphaFoldDB" id="A0A6P6QY99"/>
<feature type="domain" description="Ig-like" evidence="13">
    <location>
        <begin position="24"/>
        <end position="129"/>
    </location>
</feature>
<dbReference type="InterPro" id="IPR051427">
    <property type="entry name" value="Nectin/Nectin-like"/>
</dbReference>
<evidence type="ECO:0000256" key="3">
    <source>
        <dbReference type="ARBA" id="ARBA00022692"/>
    </source>
</evidence>
<evidence type="ECO:0000259" key="13">
    <source>
        <dbReference type="PROSITE" id="PS50835"/>
    </source>
</evidence>
<evidence type="ECO:0000313" key="15">
    <source>
        <dbReference type="RefSeq" id="XP_026138439.1"/>
    </source>
</evidence>
<evidence type="ECO:0000256" key="7">
    <source>
        <dbReference type="ARBA" id="ARBA00022989"/>
    </source>
</evidence>
<name>A0A6P6QY99_CARAU</name>
<feature type="domain" description="Ig-like" evidence="13">
    <location>
        <begin position="237"/>
        <end position="326"/>
    </location>
</feature>
<keyword evidence="5" id="KW-0677">Repeat</keyword>
<proteinExistence type="inferred from homology"/>
<keyword evidence="3 11" id="KW-0812">Transmembrane</keyword>
<dbReference type="Pfam" id="PF07686">
    <property type="entry name" value="V-set"/>
    <property type="match status" value="1"/>
</dbReference>
<feature type="transmembrane region" description="Helical" evidence="11">
    <location>
        <begin position="839"/>
        <end position="864"/>
    </location>
</feature>
<dbReference type="InterPro" id="IPR007110">
    <property type="entry name" value="Ig-like_dom"/>
</dbReference>
<evidence type="ECO:0000256" key="12">
    <source>
        <dbReference type="SAM" id="SignalP"/>
    </source>
</evidence>
<evidence type="ECO:0000256" key="11">
    <source>
        <dbReference type="SAM" id="Phobius"/>
    </source>
</evidence>
<evidence type="ECO:0000256" key="6">
    <source>
        <dbReference type="ARBA" id="ARBA00022889"/>
    </source>
</evidence>
<dbReference type="GO" id="GO:0005912">
    <property type="term" value="C:adherens junction"/>
    <property type="evidence" value="ECO:0007669"/>
    <property type="project" value="TreeGrafter"/>
</dbReference>
<dbReference type="PANTHER" id="PTHR23277:SF107">
    <property type="entry name" value="HEMICENTIN-1"/>
    <property type="match status" value="1"/>
</dbReference>
<feature type="chain" id="PRO_5027715767" evidence="12">
    <location>
        <begin position="19"/>
        <end position="925"/>
    </location>
</feature>
<dbReference type="KEGG" id="caua:113115225"/>
<keyword evidence="4 12" id="KW-0732">Signal</keyword>
<accession>A0A6P6QY99</accession>
<keyword evidence="8 11" id="KW-0472">Membrane</keyword>
<evidence type="ECO:0000256" key="9">
    <source>
        <dbReference type="ARBA" id="ARBA00023157"/>
    </source>
</evidence>
<comment type="similarity">
    <text evidence="2">Belongs to the nectin family.</text>
</comment>
<evidence type="ECO:0000313" key="14">
    <source>
        <dbReference type="Proteomes" id="UP000515129"/>
    </source>
</evidence>
<dbReference type="PROSITE" id="PS50835">
    <property type="entry name" value="IG_LIKE"/>
    <property type="match status" value="5"/>
</dbReference>
<keyword evidence="6" id="KW-0130">Cell adhesion</keyword>
<dbReference type="PANTHER" id="PTHR23277">
    <property type="entry name" value="NECTIN-RELATED"/>
    <property type="match status" value="1"/>
</dbReference>
<dbReference type="Pfam" id="PF08205">
    <property type="entry name" value="C2-set_2"/>
    <property type="match status" value="1"/>
</dbReference>
<evidence type="ECO:0000256" key="4">
    <source>
        <dbReference type="ARBA" id="ARBA00022729"/>
    </source>
</evidence>
<dbReference type="GeneID" id="113115225"/>
<feature type="domain" description="Ig-like" evidence="13">
    <location>
        <begin position="535"/>
        <end position="632"/>
    </location>
</feature>
<evidence type="ECO:0000256" key="2">
    <source>
        <dbReference type="ARBA" id="ARBA00007810"/>
    </source>
</evidence>
<reference evidence="15" key="1">
    <citation type="submission" date="2025-08" db="UniProtKB">
        <authorList>
            <consortium name="RefSeq"/>
        </authorList>
    </citation>
    <scope>IDENTIFICATION</scope>
    <source>
        <strain evidence="15">Wakin</strain>
        <tissue evidence="15">Muscle</tissue>
    </source>
</reference>
<dbReference type="OrthoDB" id="8915289at2759"/>
<dbReference type="InterPro" id="IPR036179">
    <property type="entry name" value="Ig-like_dom_sf"/>
</dbReference>
<dbReference type="GO" id="GO:0007157">
    <property type="term" value="P:heterophilic cell-cell adhesion via plasma membrane cell adhesion molecules"/>
    <property type="evidence" value="ECO:0007669"/>
    <property type="project" value="TreeGrafter"/>
</dbReference>
<keyword evidence="14" id="KW-1185">Reference proteome</keyword>
<keyword evidence="10" id="KW-0325">Glycoprotein</keyword>